<dbReference type="Proteomes" id="UP000789342">
    <property type="component" value="Unassembled WGS sequence"/>
</dbReference>
<organism evidence="2 3">
    <name type="scientific">Acaulospora morrowiae</name>
    <dbReference type="NCBI Taxonomy" id="94023"/>
    <lineage>
        <taxon>Eukaryota</taxon>
        <taxon>Fungi</taxon>
        <taxon>Fungi incertae sedis</taxon>
        <taxon>Mucoromycota</taxon>
        <taxon>Glomeromycotina</taxon>
        <taxon>Glomeromycetes</taxon>
        <taxon>Diversisporales</taxon>
        <taxon>Acaulosporaceae</taxon>
        <taxon>Acaulospora</taxon>
    </lineage>
</organism>
<accession>A0A9N9F5L5</accession>
<feature type="non-terminal residue" evidence="2">
    <location>
        <position position="91"/>
    </location>
</feature>
<evidence type="ECO:0000313" key="2">
    <source>
        <dbReference type="EMBL" id="CAG8510648.1"/>
    </source>
</evidence>
<sequence length="91" mass="10822">TRNLNRNCQEYTVNEERSVTSTSEFVTRANPFFSKYFCHKEYTRNQKGKLYGENGFHDDKRTQWFSKNGRRQMNEGMSRDALTIPGQRDES</sequence>
<comment type="caution">
    <text evidence="2">The sequence shown here is derived from an EMBL/GenBank/DDBJ whole genome shotgun (WGS) entry which is preliminary data.</text>
</comment>
<dbReference type="AlphaFoldDB" id="A0A9N9F5L5"/>
<evidence type="ECO:0000313" key="3">
    <source>
        <dbReference type="Proteomes" id="UP000789342"/>
    </source>
</evidence>
<reference evidence="2" key="1">
    <citation type="submission" date="2021-06" db="EMBL/GenBank/DDBJ databases">
        <authorList>
            <person name="Kallberg Y."/>
            <person name="Tangrot J."/>
            <person name="Rosling A."/>
        </authorList>
    </citation>
    <scope>NUCLEOTIDE SEQUENCE</scope>
    <source>
        <strain evidence="2">CL551</strain>
    </source>
</reference>
<gene>
    <name evidence="2" type="ORF">AMORRO_LOCUS3707</name>
</gene>
<evidence type="ECO:0000256" key="1">
    <source>
        <dbReference type="SAM" id="MobiDB-lite"/>
    </source>
</evidence>
<keyword evidence="3" id="KW-1185">Reference proteome</keyword>
<name>A0A9N9F5L5_9GLOM</name>
<dbReference type="EMBL" id="CAJVPV010001869">
    <property type="protein sequence ID" value="CAG8510648.1"/>
    <property type="molecule type" value="Genomic_DNA"/>
</dbReference>
<protein>
    <submittedName>
        <fullName evidence="2">449_t:CDS:1</fullName>
    </submittedName>
</protein>
<feature type="region of interest" description="Disordered" evidence="1">
    <location>
        <begin position="69"/>
        <end position="91"/>
    </location>
</feature>
<proteinExistence type="predicted"/>